<gene>
    <name evidence="1" type="ORF">PHMEG_00030881</name>
</gene>
<dbReference type="STRING" id="4795.A0A225UZ28"/>
<accession>A0A225UZ28</accession>
<organism evidence="1 2">
    <name type="scientific">Phytophthora megakarya</name>
    <dbReference type="NCBI Taxonomy" id="4795"/>
    <lineage>
        <taxon>Eukaryota</taxon>
        <taxon>Sar</taxon>
        <taxon>Stramenopiles</taxon>
        <taxon>Oomycota</taxon>
        <taxon>Peronosporomycetes</taxon>
        <taxon>Peronosporales</taxon>
        <taxon>Peronosporaceae</taxon>
        <taxon>Phytophthora</taxon>
    </lineage>
</organism>
<dbReference type="OrthoDB" id="158360at2759"/>
<dbReference type="Proteomes" id="UP000198211">
    <property type="component" value="Unassembled WGS sequence"/>
</dbReference>
<feature type="non-terminal residue" evidence="1">
    <location>
        <position position="1"/>
    </location>
</feature>
<proteinExistence type="predicted"/>
<keyword evidence="2" id="KW-1185">Reference proteome</keyword>
<evidence type="ECO:0000313" key="2">
    <source>
        <dbReference type="Proteomes" id="UP000198211"/>
    </source>
</evidence>
<dbReference type="AlphaFoldDB" id="A0A225UZ28"/>
<comment type="caution">
    <text evidence="1">The sequence shown here is derived from an EMBL/GenBank/DDBJ whole genome shotgun (WGS) entry which is preliminary data.</text>
</comment>
<protein>
    <submittedName>
        <fullName evidence="1">Uncharacterized protein</fullName>
    </submittedName>
</protein>
<name>A0A225UZ28_9STRA</name>
<evidence type="ECO:0000313" key="1">
    <source>
        <dbReference type="EMBL" id="OWY98370.1"/>
    </source>
</evidence>
<sequence length="60" mass="6756">MQISYLDSGRTGDKTDAELQAEARGNLSTLEQLLWQMDSLVQTSAKPAERDTWTKKLQIS</sequence>
<dbReference type="EMBL" id="NBNE01009477">
    <property type="protein sequence ID" value="OWY98370.1"/>
    <property type="molecule type" value="Genomic_DNA"/>
</dbReference>
<reference evidence="2" key="1">
    <citation type="submission" date="2017-03" db="EMBL/GenBank/DDBJ databases">
        <title>Phytopthora megakarya and P. palmivora, two closely related causual agents of cacao black pod achieved similar genome size and gene model numbers by different mechanisms.</title>
        <authorList>
            <person name="Ali S."/>
            <person name="Shao J."/>
            <person name="Larry D.J."/>
            <person name="Kronmiller B."/>
            <person name="Shen D."/>
            <person name="Strem M.D."/>
            <person name="Melnick R.L."/>
            <person name="Guiltinan M.J."/>
            <person name="Tyler B.M."/>
            <person name="Meinhardt L.W."/>
            <person name="Bailey B.A."/>
        </authorList>
    </citation>
    <scope>NUCLEOTIDE SEQUENCE [LARGE SCALE GENOMIC DNA]</scope>
    <source>
        <strain evidence="2">zdho120</strain>
    </source>
</reference>